<reference evidence="1" key="1">
    <citation type="submission" date="2022-07" db="EMBL/GenBank/DDBJ databases">
        <title>Phylogenomic reconstructions and comparative analyses of Kickxellomycotina fungi.</title>
        <authorList>
            <person name="Reynolds N.K."/>
            <person name="Stajich J.E."/>
            <person name="Barry K."/>
            <person name="Grigoriev I.V."/>
            <person name="Crous P."/>
            <person name="Smith M.E."/>
        </authorList>
    </citation>
    <scope>NUCLEOTIDE SEQUENCE</scope>
    <source>
        <strain evidence="1">CBS 102833</strain>
    </source>
</reference>
<dbReference type="EMBL" id="JANBUP010001625">
    <property type="protein sequence ID" value="KAJ2804525.1"/>
    <property type="molecule type" value="Genomic_DNA"/>
</dbReference>
<feature type="non-terminal residue" evidence="1">
    <location>
        <position position="962"/>
    </location>
</feature>
<feature type="non-terminal residue" evidence="1">
    <location>
        <position position="1"/>
    </location>
</feature>
<gene>
    <name evidence="1" type="primary">MBP1_1</name>
    <name evidence="1" type="ORF">H4S07_004207</name>
</gene>
<evidence type="ECO:0000313" key="1">
    <source>
        <dbReference type="EMBL" id="KAJ2804525.1"/>
    </source>
</evidence>
<sequence>LPAEVIADDAVARVVRFVSRPAGPAGSEHVPAAVEDAIVLDRSFDANAEVGGDRTTLLNMAMRNGHWGVVRLLLQAGADAARPSRDGTTGLMVAVSLPLAYAARSGRVFDWLLDAFEAALIKRDKKGRTVVHWLCMAGGNETVAMYYGTLLVRKLVSCRLTEVVSWSDYTGCSAVKLAADCGLLRVVDVLQQAAAARTVAATMMERSASSASTVSLNSTGSAPVVVAQAMSGSGLARPGGGDRYDAAARKAAGLVCSAADELRRDHQQRRRAVDADTEYAAQLLLELRSERDAACADADVYAAVAEQFDAARNVERALCRRVEQTVGLQHAARSSTLIQESSTSSSDPAAHVTKDAAAVELRAEYERLRARAVAYEHESRVLGGEYAELAGVVRPWSRGVGMDEAEDTAALCAALEAEEQRLHKFERVVSAACGDLTLDRVRTVVGPVLSVLNNGAMNATSAERKDPWTSKYLQRRLNPANVNKGGVGNVPVPRPISTALTSSFDSGYDFDLPRAPPQRPVTGSPGGGRGGDDVLGLARPRIRDAGSRPSSMYAGGGGAAVLEPPVMSAVQRTVAGQQTSPGGAQRGLKSKWSQYFTSTAEAEPAAVAPRTRSESLSAPAVAAATAAAAPKVQRPAHSSNSSVSTTPRQPAAAADAVPARMAGSAAALRAVGASPALVGERSRSATLPENAGGTRACTTCGRGLRVEEQRQFATQPGVVYCTACYHSSYSRGACAGCGKVVLTHGRPWAQYGDKVWHKLCIRCRACSRLLVAPLVADDGEPCCEPCLAAKGNVREPPVPSAIGGSTVCPRPPSPVSGRSSAATEPRSFAEPRSFSSGAEPRSFAAPPAAALAAAQAKAQAQALAQASIPTPVMSEYDAGEPLDARLSGLRIMSPVEVAAHQGLPPPRAIVDPDSPAAPAESPPPLGIPQAAPRPSPSLRPSTASRTASPRSVSFRIDEPPPA</sequence>
<proteinExistence type="predicted"/>
<name>A0ACC1LB74_9FUNG</name>
<comment type="caution">
    <text evidence="1">The sequence shown here is derived from an EMBL/GenBank/DDBJ whole genome shotgun (WGS) entry which is preliminary data.</text>
</comment>
<keyword evidence="2" id="KW-1185">Reference proteome</keyword>
<protein>
    <submittedName>
        <fullName evidence="1">Transcription factor mbp1</fullName>
    </submittedName>
</protein>
<dbReference type="Proteomes" id="UP001140096">
    <property type="component" value="Unassembled WGS sequence"/>
</dbReference>
<accession>A0ACC1LB74</accession>
<evidence type="ECO:0000313" key="2">
    <source>
        <dbReference type="Proteomes" id="UP001140096"/>
    </source>
</evidence>
<organism evidence="1 2">
    <name type="scientific">Coemansia furcata</name>
    <dbReference type="NCBI Taxonomy" id="417177"/>
    <lineage>
        <taxon>Eukaryota</taxon>
        <taxon>Fungi</taxon>
        <taxon>Fungi incertae sedis</taxon>
        <taxon>Zoopagomycota</taxon>
        <taxon>Kickxellomycotina</taxon>
        <taxon>Kickxellomycetes</taxon>
        <taxon>Kickxellales</taxon>
        <taxon>Kickxellaceae</taxon>
        <taxon>Coemansia</taxon>
    </lineage>
</organism>